<keyword evidence="9" id="KW-0289">Folate biosynthesis</keyword>
<evidence type="ECO:0000313" key="14">
    <source>
        <dbReference type="EMBL" id="QNP59292.1"/>
    </source>
</evidence>
<organism evidence="14 15">
    <name type="scientific">Paenacidovorax monticola</name>
    <dbReference type="NCBI Taxonomy" id="1926868"/>
    <lineage>
        <taxon>Bacteria</taxon>
        <taxon>Pseudomonadati</taxon>
        <taxon>Pseudomonadota</taxon>
        <taxon>Betaproteobacteria</taxon>
        <taxon>Burkholderiales</taxon>
        <taxon>Comamonadaceae</taxon>
        <taxon>Paenacidovorax</taxon>
    </lineage>
</organism>
<dbReference type="Pfam" id="PF01288">
    <property type="entry name" value="HPPK"/>
    <property type="match status" value="1"/>
</dbReference>
<dbReference type="NCBIfam" id="TIGR01498">
    <property type="entry name" value="folK"/>
    <property type="match status" value="1"/>
</dbReference>
<evidence type="ECO:0000256" key="2">
    <source>
        <dbReference type="ARBA" id="ARBA00005810"/>
    </source>
</evidence>
<sequence>MSDLPRRSAGEAPALTTAYIGLGANLGDAPAALRGAIQALAALPGTQLLQCSALYRSAPVDATGPDFYNAVAALRTSLPPHELLAALQSIEAAAGRERPYRNAPRTLDLDVLLIDDQVIHTPTLTVPHPRMRERAFVLLPLAEIAPARVRAEWLQAVRDQRIERLEAV</sequence>
<dbReference type="EC" id="2.7.6.3" evidence="3"/>
<comment type="pathway">
    <text evidence="1">Cofactor biosynthesis; tetrahydrofolate biosynthesis; 2-amino-4-hydroxy-6-hydroxymethyl-7,8-dihydropteridine diphosphate from 7,8-dihydroneopterin triphosphate: step 4/4.</text>
</comment>
<dbReference type="GO" id="GO:0046656">
    <property type="term" value="P:folic acid biosynthetic process"/>
    <property type="evidence" value="ECO:0007669"/>
    <property type="project" value="UniProtKB-KW"/>
</dbReference>
<dbReference type="AlphaFoldDB" id="A0A7H0HFH6"/>
<evidence type="ECO:0000256" key="6">
    <source>
        <dbReference type="ARBA" id="ARBA00022741"/>
    </source>
</evidence>
<evidence type="ECO:0000256" key="9">
    <source>
        <dbReference type="ARBA" id="ARBA00022909"/>
    </source>
</evidence>
<dbReference type="GO" id="GO:0046654">
    <property type="term" value="P:tetrahydrofolate biosynthetic process"/>
    <property type="evidence" value="ECO:0007669"/>
    <property type="project" value="UniProtKB-UniPathway"/>
</dbReference>
<protein>
    <recommendedName>
        <fullName evidence="4">2-amino-4-hydroxy-6-hydroxymethyldihydropteridine pyrophosphokinase</fullName>
        <ecNumber evidence="3">2.7.6.3</ecNumber>
    </recommendedName>
    <alternativeName>
        <fullName evidence="11">6-hydroxymethyl-7,8-dihydropterin pyrophosphokinase</fullName>
    </alternativeName>
    <alternativeName>
        <fullName evidence="12">7,8-dihydro-6-hydroxymethylpterin-pyrophosphokinase</fullName>
    </alternativeName>
</protein>
<dbReference type="EMBL" id="CP060790">
    <property type="protein sequence ID" value="QNP59292.1"/>
    <property type="molecule type" value="Genomic_DNA"/>
</dbReference>
<dbReference type="CDD" id="cd00483">
    <property type="entry name" value="HPPK"/>
    <property type="match status" value="1"/>
</dbReference>
<dbReference type="PROSITE" id="PS00794">
    <property type="entry name" value="HPPK"/>
    <property type="match status" value="1"/>
</dbReference>
<name>A0A7H0HFH6_9BURK</name>
<evidence type="ECO:0000256" key="10">
    <source>
        <dbReference type="ARBA" id="ARBA00029409"/>
    </source>
</evidence>
<dbReference type="PANTHER" id="PTHR43071">
    <property type="entry name" value="2-AMINO-4-HYDROXY-6-HYDROXYMETHYLDIHYDROPTERIDINE PYROPHOSPHOKINASE"/>
    <property type="match status" value="1"/>
</dbReference>
<keyword evidence="7 14" id="KW-0418">Kinase</keyword>
<gene>
    <name evidence="14" type="primary">folK</name>
    <name evidence="14" type="ORF">H9L24_21145</name>
</gene>
<dbReference type="GO" id="GO:0003848">
    <property type="term" value="F:2-amino-4-hydroxy-6-hydroxymethyldihydropteridine diphosphokinase activity"/>
    <property type="evidence" value="ECO:0007669"/>
    <property type="project" value="UniProtKB-EC"/>
</dbReference>
<dbReference type="KEGG" id="amon:H9L24_21145"/>
<keyword evidence="5 14" id="KW-0808">Transferase</keyword>
<keyword evidence="15" id="KW-1185">Reference proteome</keyword>
<evidence type="ECO:0000313" key="15">
    <source>
        <dbReference type="Proteomes" id="UP000516057"/>
    </source>
</evidence>
<evidence type="ECO:0000256" key="11">
    <source>
        <dbReference type="ARBA" id="ARBA00029766"/>
    </source>
</evidence>
<dbReference type="GO" id="GO:0016301">
    <property type="term" value="F:kinase activity"/>
    <property type="evidence" value="ECO:0007669"/>
    <property type="project" value="UniProtKB-KW"/>
</dbReference>
<evidence type="ECO:0000256" key="3">
    <source>
        <dbReference type="ARBA" id="ARBA00013253"/>
    </source>
</evidence>
<dbReference type="InterPro" id="IPR035907">
    <property type="entry name" value="Hppk_sf"/>
</dbReference>
<dbReference type="InterPro" id="IPR000550">
    <property type="entry name" value="Hppk"/>
</dbReference>
<dbReference type="PANTHER" id="PTHR43071:SF1">
    <property type="entry name" value="2-AMINO-4-HYDROXY-6-HYDROXYMETHYLDIHYDROPTERIDINE PYROPHOSPHOKINASE"/>
    <property type="match status" value="1"/>
</dbReference>
<feature type="domain" description="7,8-dihydro-6-hydroxymethylpterin-pyrophosphokinase" evidence="13">
    <location>
        <begin position="101"/>
        <end position="112"/>
    </location>
</feature>
<accession>A0A7H0HFH6</accession>
<evidence type="ECO:0000256" key="5">
    <source>
        <dbReference type="ARBA" id="ARBA00022679"/>
    </source>
</evidence>
<evidence type="ECO:0000256" key="4">
    <source>
        <dbReference type="ARBA" id="ARBA00016218"/>
    </source>
</evidence>
<comment type="similarity">
    <text evidence="2">Belongs to the HPPK family.</text>
</comment>
<reference evidence="14 15" key="1">
    <citation type="submission" date="2020-08" db="EMBL/GenBank/DDBJ databases">
        <title>Genome sequence of Acidovorax monticola KACC 19171T.</title>
        <authorList>
            <person name="Hyun D.-W."/>
            <person name="Bae J.-W."/>
        </authorList>
    </citation>
    <scope>NUCLEOTIDE SEQUENCE [LARGE SCALE GENOMIC DNA]</scope>
    <source>
        <strain evidence="14 15">KACC 19171</strain>
    </source>
</reference>
<dbReference type="GO" id="GO:0005524">
    <property type="term" value="F:ATP binding"/>
    <property type="evidence" value="ECO:0007669"/>
    <property type="project" value="UniProtKB-KW"/>
</dbReference>
<evidence type="ECO:0000256" key="8">
    <source>
        <dbReference type="ARBA" id="ARBA00022840"/>
    </source>
</evidence>
<dbReference type="RefSeq" id="WP_187736276.1">
    <property type="nucleotide sequence ID" value="NZ_CP060790.1"/>
</dbReference>
<dbReference type="Proteomes" id="UP000516057">
    <property type="component" value="Chromosome"/>
</dbReference>
<keyword evidence="8" id="KW-0067">ATP-binding</keyword>
<evidence type="ECO:0000256" key="12">
    <source>
        <dbReference type="ARBA" id="ARBA00033413"/>
    </source>
</evidence>
<evidence type="ECO:0000256" key="1">
    <source>
        <dbReference type="ARBA" id="ARBA00005051"/>
    </source>
</evidence>
<keyword evidence="6" id="KW-0547">Nucleotide-binding</keyword>
<comment type="function">
    <text evidence="10">Catalyzes the transfer of pyrophosphate from adenosine triphosphate (ATP) to 6-hydroxymethyl-7,8-dihydropterin, an enzymatic step in folate biosynthesis pathway.</text>
</comment>
<proteinExistence type="inferred from homology"/>
<dbReference type="SUPFAM" id="SSF55083">
    <property type="entry name" value="6-hydroxymethyl-7,8-dihydropterin pyrophosphokinase, HPPK"/>
    <property type="match status" value="1"/>
</dbReference>
<evidence type="ECO:0000256" key="7">
    <source>
        <dbReference type="ARBA" id="ARBA00022777"/>
    </source>
</evidence>
<dbReference type="UniPathway" id="UPA00077">
    <property type="reaction ID" value="UER00155"/>
</dbReference>
<evidence type="ECO:0000259" key="13">
    <source>
        <dbReference type="PROSITE" id="PS00794"/>
    </source>
</evidence>
<dbReference type="Gene3D" id="3.30.70.560">
    <property type="entry name" value="7,8-Dihydro-6-hydroxymethylpterin-pyrophosphokinase HPPK"/>
    <property type="match status" value="1"/>
</dbReference>